<gene>
    <name evidence="1" type="ORF">QOZ84_07590</name>
</gene>
<reference evidence="1 2" key="1">
    <citation type="submission" date="2023-05" db="EMBL/GenBank/DDBJ databases">
        <title>Rombocin, a short stable natural nisin variant, displays selective antimicrobial activity against Listeria monocytogenes and employs dual mode of action to kill target bacterial strains.</title>
        <authorList>
            <person name="Wambui J."/>
            <person name="Stephan R."/>
            <person name="Kuipers O.P."/>
        </authorList>
    </citation>
    <scope>NUCLEOTIDE SEQUENCE [LARGE SCALE GENOMIC DNA]</scope>
    <source>
        <strain evidence="1 2">RC002</strain>
    </source>
</reference>
<proteinExistence type="predicted"/>
<name>A0ABT7E914_9FIRM</name>
<sequence>MSKIKKRKSEYDPTYNWGGNTVLWSNQTDQKIIQEAEDKNVSKSKSELQKEIDYGKRINYWH</sequence>
<organism evidence="1 2">
    <name type="scientific">Romboutsia sedimentorum</name>
    <dbReference type="NCBI Taxonomy" id="1368474"/>
    <lineage>
        <taxon>Bacteria</taxon>
        <taxon>Bacillati</taxon>
        <taxon>Bacillota</taxon>
        <taxon>Clostridia</taxon>
        <taxon>Peptostreptococcales</taxon>
        <taxon>Peptostreptococcaceae</taxon>
        <taxon>Romboutsia</taxon>
    </lineage>
</organism>
<evidence type="ECO:0000313" key="2">
    <source>
        <dbReference type="Proteomes" id="UP001301012"/>
    </source>
</evidence>
<dbReference type="Proteomes" id="UP001301012">
    <property type="component" value="Unassembled WGS sequence"/>
</dbReference>
<dbReference type="RefSeq" id="WP_284132350.1">
    <property type="nucleotide sequence ID" value="NZ_JASKYM010000002.1"/>
</dbReference>
<dbReference type="EMBL" id="JASKYM010000002">
    <property type="protein sequence ID" value="MDK2563409.1"/>
    <property type="molecule type" value="Genomic_DNA"/>
</dbReference>
<protein>
    <submittedName>
        <fullName evidence="1">Uncharacterized protein</fullName>
    </submittedName>
</protein>
<keyword evidence="2" id="KW-1185">Reference proteome</keyword>
<comment type="caution">
    <text evidence="1">The sequence shown here is derived from an EMBL/GenBank/DDBJ whole genome shotgun (WGS) entry which is preliminary data.</text>
</comment>
<evidence type="ECO:0000313" key="1">
    <source>
        <dbReference type="EMBL" id="MDK2563409.1"/>
    </source>
</evidence>
<accession>A0ABT7E914</accession>